<keyword evidence="3" id="KW-1185">Reference proteome</keyword>
<dbReference type="Proteomes" id="UP000665043">
    <property type="component" value="Chromosome"/>
</dbReference>
<feature type="transmembrane region" description="Helical" evidence="1">
    <location>
        <begin position="96"/>
        <end position="115"/>
    </location>
</feature>
<accession>A0ABX7VVX0</accession>
<keyword evidence="1" id="KW-1133">Transmembrane helix</keyword>
<feature type="transmembrane region" description="Helical" evidence="1">
    <location>
        <begin position="71"/>
        <end position="90"/>
    </location>
</feature>
<feature type="transmembrane region" description="Helical" evidence="1">
    <location>
        <begin position="42"/>
        <end position="59"/>
    </location>
</feature>
<sequence>MGKYVLIKNKKSLHLNSWFGYVLIAASIAGYFGYYLPNDDAFIWQWIILALAGILFLSYKNTKLEKNKLRTVVLDVLYMTVLPFIASIPWPRGLSILLMIFVAGLLVPVLMHLAFQPWSKNEVVLISDLFRD</sequence>
<evidence type="ECO:0000256" key="1">
    <source>
        <dbReference type="SAM" id="Phobius"/>
    </source>
</evidence>
<reference evidence="2 3" key="1">
    <citation type="submission" date="2019-12" db="EMBL/GenBank/DDBJ databases">
        <title>The whole genome sequencing of a strain isolated from a Mars analog, Dalangtan Playa.</title>
        <authorList>
            <person name="Huang T."/>
        </authorList>
    </citation>
    <scope>NUCLEOTIDE SEQUENCE [LARGE SCALE GENOMIC DNA]</scope>
    <source>
        <strain evidence="2 3">DP4-553-S</strain>
    </source>
</reference>
<dbReference type="RefSeq" id="WP_209366241.1">
    <property type="nucleotide sequence ID" value="NZ_CP046956.1"/>
</dbReference>
<evidence type="ECO:0000313" key="2">
    <source>
        <dbReference type="EMBL" id="QTN01120.1"/>
    </source>
</evidence>
<protein>
    <submittedName>
        <fullName evidence="2">Uncharacterized protein</fullName>
    </submittedName>
</protein>
<name>A0ABX7VVX0_9BACI</name>
<dbReference type="EMBL" id="CP046956">
    <property type="protein sequence ID" value="QTN01120.1"/>
    <property type="molecule type" value="Genomic_DNA"/>
</dbReference>
<feature type="transmembrane region" description="Helical" evidence="1">
    <location>
        <begin position="18"/>
        <end position="36"/>
    </location>
</feature>
<keyword evidence="1" id="KW-0472">Membrane</keyword>
<evidence type="ECO:0000313" key="3">
    <source>
        <dbReference type="Proteomes" id="UP000665043"/>
    </source>
</evidence>
<organism evidence="2 3">
    <name type="scientific">Sediminibacillus dalangtanensis</name>
    <dbReference type="NCBI Taxonomy" id="2729421"/>
    <lineage>
        <taxon>Bacteria</taxon>
        <taxon>Bacillati</taxon>
        <taxon>Bacillota</taxon>
        <taxon>Bacilli</taxon>
        <taxon>Bacillales</taxon>
        <taxon>Bacillaceae</taxon>
        <taxon>Sediminibacillus</taxon>
    </lineage>
</organism>
<keyword evidence="1" id="KW-0812">Transmembrane</keyword>
<proteinExistence type="predicted"/>
<gene>
    <name evidence="2" type="ORF">ERJ70_18600</name>
</gene>